<proteinExistence type="predicted"/>
<evidence type="ECO:0000259" key="2">
    <source>
        <dbReference type="Pfam" id="PF25895"/>
    </source>
</evidence>
<comment type="caution">
    <text evidence="3">The sequence shown here is derived from an EMBL/GenBank/DDBJ whole genome shotgun (WGS) entry which is preliminary data.</text>
</comment>
<sequence>MMTPPDRDVVMIMPRVSSLRSIFDRVWISMKRNIKATMNLLREYVEPEARALSHLSLTHQQMEPPRNTSSTTLARGGHASRMSNDNFWWSTLERSLIAYPPRLEGAKAKPWKDKVMYASLFRLIHGLADALKLGNISECLYIILNNSEPWLMSSEVELTDMMVRLRIARGCTRIGCIYLYDIIKLYACKTDYSGIAHDIVQEIDTGGSIEVHSEHAWTTCFLVFKFSIDPSIVDLSVQDMVSFIKQIVLLLAMHDLKAFSQYTSALELLWLATENLEAMEDSFLSEGDNSYNKSAVQIAPNIYYEFAHVRATLLESRAKLMIRDGLYDIGEQLYRKALNIKEVICG</sequence>
<keyword evidence="4" id="KW-1185">Reference proteome</keyword>
<organism evidence="3 4">
    <name type="scientific">Dioscorea zingiberensis</name>
    <dbReference type="NCBI Taxonomy" id="325984"/>
    <lineage>
        <taxon>Eukaryota</taxon>
        <taxon>Viridiplantae</taxon>
        <taxon>Streptophyta</taxon>
        <taxon>Embryophyta</taxon>
        <taxon>Tracheophyta</taxon>
        <taxon>Spermatophyta</taxon>
        <taxon>Magnoliopsida</taxon>
        <taxon>Liliopsida</taxon>
        <taxon>Dioscoreales</taxon>
        <taxon>Dioscoreaceae</taxon>
        <taxon>Dioscorea</taxon>
    </lineage>
</organism>
<feature type="compositionally biased region" description="Polar residues" evidence="1">
    <location>
        <begin position="57"/>
        <end position="73"/>
    </location>
</feature>
<dbReference type="PANTHER" id="PTHR32472:SF18">
    <property type="entry name" value="OS11G0576100 PROTEIN"/>
    <property type="match status" value="1"/>
</dbReference>
<dbReference type="Proteomes" id="UP001085076">
    <property type="component" value="Unassembled WGS sequence"/>
</dbReference>
<protein>
    <recommendedName>
        <fullName evidence="2">Plant disease resistance WDH domain-containing protein</fullName>
    </recommendedName>
</protein>
<dbReference type="PANTHER" id="PTHR32472">
    <property type="entry name" value="DNA REPAIR PROTEIN RADA"/>
    <property type="match status" value="1"/>
</dbReference>
<evidence type="ECO:0000256" key="1">
    <source>
        <dbReference type="SAM" id="MobiDB-lite"/>
    </source>
</evidence>
<reference evidence="3 4" key="1">
    <citation type="journal article" date="2022" name="Hortic Res">
        <title>The genome of Dioscorea zingiberensis sheds light on the biosynthesis, origin and evolution of the medicinally important diosgenin saponins.</title>
        <authorList>
            <person name="Li Y."/>
            <person name="Tan C."/>
            <person name="Li Z."/>
            <person name="Guo J."/>
            <person name="Li S."/>
            <person name="Chen X."/>
            <person name="Wang C."/>
            <person name="Dai X."/>
            <person name="Yang H."/>
            <person name="Song W."/>
            <person name="Hou L."/>
            <person name="Xu J."/>
            <person name="Tong Z."/>
            <person name="Xu A."/>
            <person name="Yuan X."/>
            <person name="Wang W."/>
            <person name="Yang Q."/>
            <person name="Chen L."/>
            <person name="Sun Z."/>
            <person name="Wang K."/>
            <person name="Pan B."/>
            <person name="Chen J."/>
            <person name="Bao Y."/>
            <person name="Liu F."/>
            <person name="Qi X."/>
            <person name="Gang D.R."/>
            <person name="Wen J."/>
            <person name="Li J."/>
        </authorList>
    </citation>
    <scope>NUCLEOTIDE SEQUENCE [LARGE SCALE GENOMIC DNA]</scope>
    <source>
        <strain evidence="3">Dzin_1.0</strain>
    </source>
</reference>
<evidence type="ECO:0000313" key="3">
    <source>
        <dbReference type="EMBL" id="KAJ0961386.1"/>
    </source>
</evidence>
<dbReference type="Pfam" id="PF25895">
    <property type="entry name" value="WHD_plant_disease"/>
    <property type="match status" value="1"/>
</dbReference>
<evidence type="ECO:0000313" key="4">
    <source>
        <dbReference type="Proteomes" id="UP001085076"/>
    </source>
</evidence>
<feature type="domain" description="Plant disease resistance WDH" evidence="2">
    <location>
        <begin position="152"/>
        <end position="197"/>
    </location>
</feature>
<gene>
    <name evidence="3" type="ORF">J5N97_000422</name>
</gene>
<name>A0A9D5BVE9_9LILI</name>
<accession>A0A9D5BVE9</accession>
<dbReference type="EMBL" id="JAGGNH010000024">
    <property type="protein sequence ID" value="KAJ0961386.1"/>
    <property type="molecule type" value="Genomic_DNA"/>
</dbReference>
<dbReference type="InterPro" id="IPR058874">
    <property type="entry name" value="WHD_plant"/>
</dbReference>
<feature type="region of interest" description="Disordered" evidence="1">
    <location>
        <begin position="57"/>
        <end position="79"/>
    </location>
</feature>
<dbReference type="AlphaFoldDB" id="A0A9D5BVE9"/>
<dbReference type="GO" id="GO:0000725">
    <property type="term" value="P:recombinational repair"/>
    <property type="evidence" value="ECO:0007669"/>
    <property type="project" value="TreeGrafter"/>
</dbReference>
<dbReference type="OrthoDB" id="1701255at2759"/>